<dbReference type="KEGG" id="bze:COCCADRAFT_105500"/>
<dbReference type="GeneID" id="19143218"/>
<dbReference type="AlphaFoldDB" id="W6XX72"/>
<accession>W6XX72</accession>
<dbReference type="Proteomes" id="UP000053841">
    <property type="component" value="Unassembled WGS sequence"/>
</dbReference>
<dbReference type="EMBL" id="KI964727">
    <property type="protein sequence ID" value="EUC29835.1"/>
    <property type="molecule type" value="Genomic_DNA"/>
</dbReference>
<reference evidence="2 3" key="1">
    <citation type="journal article" date="2013" name="PLoS Genet.">
        <title>Comparative genome structure, secondary metabolite, and effector coding capacity across Cochliobolus pathogens.</title>
        <authorList>
            <person name="Condon B.J."/>
            <person name="Leng Y."/>
            <person name="Wu D."/>
            <person name="Bushley K.E."/>
            <person name="Ohm R.A."/>
            <person name="Otillar R."/>
            <person name="Martin J."/>
            <person name="Schackwitz W."/>
            <person name="Grimwood J."/>
            <person name="MohdZainudin N."/>
            <person name="Xue C."/>
            <person name="Wang R."/>
            <person name="Manning V.A."/>
            <person name="Dhillon B."/>
            <person name="Tu Z.J."/>
            <person name="Steffenson B.J."/>
            <person name="Salamov A."/>
            <person name="Sun H."/>
            <person name="Lowry S."/>
            <person name="LaButti K."/>
            <person name="Han J."/>
            <person name="Copeland A."/>
            <person name="Lindquist E."/>
            <person name="Barry K."/>
            <person name="Schmutz J."/>
            <person name="Baker S.E."/>
            <person name="Ciuffetti L.M."/>
            <person name="Grigoriev I.V."/>
            <person name="Zhong S."/>
            <person name="Turgeon B.G."/>
        </authorList>
    </citation>
    <scope>NUCLEOTIDE SEQUENCE [LARGE SCALE GENOMIC DNA]</scope>
    <source>
        <strain evidence="2 3">26-R-13</strain>
    </source>
</reference>
<dbReference type="HOGENOM" id="CLU_189565_0_0_1"/>
<sequence length="74" mass="8223">ASHPVRSGIYKQFTGGLVVRWVTTSESPLSYVFFVVHVCVFLFCQLAQVTCRVLACSQSTRLTIHTTNIKQGCT</sequence>
<evidence type="ECO:0000256" key="1">
    <source>
        <dbReference type="SAM" id="Phobius"/>
    </source>
</evidence>
<feature type="transmembrane region" description="Helical" evidence="1">
    <location>
        <begin position="31"/>
        <end position="55"/>
    </location>
</feature>
<feature type="non-terminal residue" evidence="2">
    <location>
        <position position="1"/>
    </location>
</feature>
<dbReference type="OrthoDB" id="3782835at2759"/>
<evidence type="ECO:0000313" key="2">
    <source>
        <dbReference type="EMBL" id="EUC29835.1"/>
    </source>
</evidence>
<gene>
    <name evidence="2" type="ORF">COCCADRAFT_105500</name>
</gene>
<organism evidence="2 3">
    <name type="scientific">Cochliobolus carbonum (strain 26-R-13)</name>
    <name type="common">Maize leaf spot fungus</name>
    <name type="synonym">Bipolaris zeicola</name>
    <dbReference type="NCBI Taxonomy" id="930089"/>
    <lineage>
        <taxon>Eukaryota</taxon>
        <taxon>Fungi</taxon>
        <taxon>Dikarya</taxon>
        <taxon>Ascomycota</taxon>
        <taxon>Pezizomycotina</taxon>
        <taxon>Dothideomycetes</taxon>
        <taxon>Pleosporomycetidae</taxon>
        <taxon>Pleosporales</taxon>
        <taxon>Pleosporineae</taxon>
        <taxon>Pleosporaceae</taxon>
        <taxon>Bipolaris</taxon>
    </lineage>
</organism>
<evidence type="ECO:0000313" key="3">
    <source>
        <dbReference type="Proteomes" id="UP000053841"/>
    </source>
</evidence>
<keyword evidence="1" id="KW-0812">Transmembrane</keyword>
<name>W6XX72_COCC2</name>
<keyword evidence="1" id="KW-1133">Transmembrane helix</keyword>
<keyword evidence="1" id="KW-0472">Membrane</keyword>
<protein>
    <submittedName>
        <fullName evidence="2">Uncharacterized protein</fullName>
    </submittedName>
</protein>
<proteinExistence type="predicted"/>
<dbReference type="RefSeq" id="XP_007715854.1">
    <property type="nucleotide sequence ID" value="XM_007717664.1"/>
</dbReference>
<keyword evidence="3" id="KW-1185">Reference proteome</keyword>